<dbReference type="EMBL" id="MFIX01000140">
    <property type="protein sequence ID" value="OGG03505.1"/>
    <property type="molecule type" value="Genomic_DNA"/>
</dbReference>
<feature type="binding site" evidence="5">
    <location>
        <begin position="198"/>
        <end position="201"/>
    </location>
    <ligand>
        <name>substrate</name>
    </ligand>
</feature>
<dbReference type="InterPro" id="IPR004556">
    <property type="entry name" value="HemK-like"/>
</dbReference>
<evidence type="ECO:0000256" key="1">
    <source>
        <dbReference type="ARBA" id="ARBA00022603"/>
    </source>
</evidence>
<dbReference type="GO" id="GO:0032259">
    <property type="term" value="P:methylation"/>
    <property type="evidence" value="ECO:0007669"/>
    <property type="project" value="UniProtKB-KW"/>
</dbReference>
<keyword evidence="3 5" id="KW-0949">S-adenosyl-L-methionine</keyword>
<comment type="caution">
    <text evidence="8">The sequence shown here is derived from an EMBL/GenBank/DDBJ whole genome shotgun (WGS) entry which is preliminary data.</text>
</comment>
<evidence type="ECO:0000256" key="2">
    <source>
        <dbReference type="ARBA" id="ARBA00022679"/>
    </source>
</evidence>
<feature type="domain" description="Methyltransferase small" evidence="6">
    <location>
        <begin position="124"/>
        <end position="202"/>
    </location>
</feature>
<dbReference type="NCBIfam" id="TIGR03534">
    <property type="entry name" value="RF_mod_PrmC"/>
    <property type="match status" value="1"/>
</dbReference>
<proteinExistence type="inferred from homology"/>
<evidence type="ECO:0000256" key="5">
    <source>
        <dbReference type="HAMAP-Rule" id="MF_02126"/>
    </source>
</evidence>
<dbReference type="GO" id="GO:0102559">
    <property type="term" value="F:peptide chain release factor N(5)-glutamine methyltransferase activity"/>
    <property type="evidence" value="ECO:0007669"/>
    <property type="project" value="UniProtKB-EC"/>
</dbReference>
<dbReference type="EC" id="2.1.1.297" evidence="5"/>
<comment type="caution">
    <text evidence="5">Lacks conserved residue(s) required for the propagation of feature annotation.</text>
</comment>
<keyword evidence="2 5" id="KW-0808">Transferase</keyword>
<dbReference type="InterPro" id="IPR019874">
    <property type="entry name" value="RF_methyltr_PrmC"/>
</dbReference>
<feature type="binding site" evidence="5">
    <location>
        <position position="152"/>
    </location>
    <ligand>
        <name>S-adenosyl-L-methionine</name>
        <dbReference type="ChEBI" id="CHEBI:59789"/>
    </ligand>
</feature>
<comment type="similarity">
    <text evidence="5">Belongs to the protein N5-glutamine methyltransferase family. PrmC subfamily.</text>
</comment>
<dbReference type="Gene3D" id="1.10.8.10">
    <property type="entry name" value="DNA helicase RuvA subunit, C-terminal domain"/>
    <property type="match status" value="1"/>
</dbReference>
<dbReference type="Pfam" id="PF17827">
    <property type="entry name" value="PrmC_N"/>
    <property type="match status" value="1"/>
</dbReference>
<dbReference type="InterPro" id="IPR040758">
    <property type="entry name" value="PrmC_N"/>
</dbReference>
<dbReference type="InterPro" id="IPR029063">
    <property type="entry name" value="SAM-dependent_MTases_sf"/>
</dbReference>
<gene>
    <name evidence="5" type="primary">prmC</name>
    <name evidence="8" type="ORF">A3F83_09100</name>
</gene>
<dbReference type="InterPro" id="IPR007848">
    <property type="entry name" value="Small_mtfrase_dom"/>
</dbReference>
<accession>A0A1F5YTT1</accession>
<evidence type="ECO:0000259" key="6">
    <source>
        <dbReference type="Pfam" id="PF05175"/>
    </source>
</evidence>
<dbReference type="HAMAP" id="MF_02126">
    <property type="entry name" value="RF_methyltr_PrmC"/>
    <property type="match status" value="1"/>
</dbReference>
<dbReference type="Gene3D" id="3.40.50.150">
    <property type="entry name" value="Vaccinia Virus protein VP39"/>
    <property type="match status" value="1"/>
</dbReference>
<evidence type="ECO:0000256" key="3">
    <source>
        <dbReference type="ARBA" id="ARBA00022691"/>
    </source>
</evidence>
<dbReference type="Pfam" id="PF05175">
    <property type="entry name" value="MTS"/>
    <property type="match status" value="1"/>
</dbReference>
<dbReference type="SUPFAM" id="SSF53335">
    <property type="entry name" value="S-adenosyl-L-methionine-dependent methyltransferases"/>
    <property type="match status" value="1"/>
</dbReference>
<protein>
    <recommendedName>
        <fullName evidence="5">Release factor glutamine methyltransferase</fullName>
        <shortName evidence="5">RF MTase</shortName>
        <ecNumber evidence="5">2.1.1.297</ecNumber>
    </recommendedName>
    <alternativeName>
        <fullName evidence="5">N5-glutamine methyltransferase PrmC</fullName>
    </alternativeName>
    <alternativeName>
        <fullName evidence="5">Protein-(glutamine-N5) MTase PrmC</fullName>
    </alternativeName>
    <alternativeName>
        <fullName evidence="5">Protein-glutamine N-methyltransferase PrmC</fullName>
    </alternativeName>
</protein>
<dbReference type="Proteomes" id="UP000179129">
    <property type="component" value="Unassembled WGS sequence"/>
</dbReference>
<name>A0A1F5YTT1_9BACT</name>
<dbReference type="InterPro" id="IPR050320">
    <property type="entry name" value="N5-glutamine_MTase"/>
</dbReference>
<dbReference type="PANTHER" id="PTHR18895">
    <property type="entry name" value="HEMK METHYLTRANSFERASE"/>
    <property type="match status" value="1"/>
</dbReference>
<feature type="binding site" evidence="5">
    <location>
        <position position="198"/>
    </location>
    <ligand>
        <name>S-adenosyl-L-methionine</name>
        <dbReference type="ChEBI" id="CHEBI:59789"/>
    </ligand>
</feature>
<dbReference type="NCBIfam" id="TIGR00536">
    <property type="entry name" value="hemK_fam"/>
    <property type="match status" value="1"/>
</dbReference>
<evidence type="ECO:0000256" key="4">
    <source>
        <dbReference type="ARBA" id="ARBA00048391"/>
    </source>
</evidence>
<evidence type="ECO:0000259" key="7">
    <source>
        <dbReference type="Pfam" id="PF17827"/>
    </source>
</evidence>
<reference evidence="8 9" key="1">
    <citation type="journal article" date="2016" name="Nat. Commun.">
        <title>Thousands of microbial genomes shed light on interconnected biogeochemical processes in an aquifer system.</title>
        <authorList>
            <person name="Anantharaman K."/>
            <person name="Brown C.T."/>
            <person name="Hug L.A."/>
            <person name="Sharon I."/>
            <person name="Castelle C.J."/>
            <person name="Probst A.J."/>
            <person name="Thomas B.C."/>
            <person name="Singh A."/>
            <person name="Wilkins M.J."/>
            <person name="Karaoz U."/>
            <person name="Brodie E.L."/>
            <person name="Williams K.H."/>
            <person name="Hubbard S.S."/>
            <person name="Banfield J.F."/>
        </authorList>
    </citation>
    <scope>NUCLEOTIDE SEQUENCE [LARGE SCALE GENOMIC DNA]</scope>
</reference>
<feature type="domain" description="Release factor glutamine methyltransferase N-terminal" evidence="7">
    <location>
        <begin position="6"/>
        <end position="76"/>
    </location>
</feature>
<comment type="function">
    <text evidence="5">Methylates the class 1 translation termination release factors RF1/PrfA and RF2/PrfB on the glutamine residue of the universally conserved GGQ motif.</text>
</comment>
<keyword evidence="1 5" id="KW-0489">Methyltransferase</keyword>
<sequence length="295" mass="32221">MNKLIEVLKLAEGHLEQRGVPSPRLSAELLLSRALGLDRLGLYLQYDRPLIESELEAFRSLIRRRAAHEPIQYILGQTGFRGLSIEVGPGVLVPRPETETLVQLILERLGGLKDGNSNRTGPVKVLDLCTGSGVVGLALAAECEDLWCLLADNSTAALSWAAKNARSTAIRPGQVSFCCADLSEAFGGRPVFDVVTANPPYVPSGEIARLPEEIRRYEPLAALDGGSPDGTAVLGRIIENSFRVMFRGALLALEIGESQPEALENIFAACREWYSVPEFKRDLAGKYRFVTAYRT</sequence>
<dbReference type="STRING" id="1817867.A3F83_09100"/>
<dbReference type="PANTHER" id="PTHR18895:SF74">
    <property type="entry name" value="MTRF1L RELEASE FACTOR GLUTAMINE METHYLTRANSFERASE"/>
    <property type="match status" value="1"/>
</dbReference>
<organism evidence="8 9">
    <name type="scientific">Candidatus Glassbacteria bacterium RIFCSPLOWO2_12_FULL_58_11</name>
    <dbReference type="NCBI Taxonomy" id="1817867"/>
    <lineage>
        <taxon>Bacteria</taxon>
        <taxon>Candidatus Glassiibacteriota</taxon>
    </lineage>
</organism>
<dbReference type="CDD" id="cd02440">
    <property type="entry name" value="AdoMet_MTases"/>
    <property type="match status" value="1"/>
</dbReference>
<dbReference type="AlphaFoldDB" id="A0A1F5YTT1"/>
<comment type="catalytic activity">
    <reaction evidence="4 5">
        <text>L-glutaminyl-[peptide chain release factor] + S-adenosyl-L-methionine = N(5)-methyl-L-glutaminyl-[peptide chain release factor] + S-adenosyl-L-homocysteine + H(+)</text>
        <dbReference type="Rhea" id="RHEA:42896"/>
        <dbReference type="Rhea" id="RHEA-COMP:10271"/>
        <dbReference type="Rhea" id="RHEA-COMP:10272"/>
        <dbReference type="ChEBI" id="CHEBI:15378"/>
        <dbReference type="ChEBI" id="CHEBI:30011"/>
        <dbReference type="ChEBI" id="CHEBI:57856"/>
        <dbReference type="ChEBI" id="CHEBI:59789"/>
        <dbReference type="ChEBI" id="CHEBI:61891"/>
        <dbReference type="EC" id="2.1.1.297"/>
    </reaction>
</comment>
<evidence type="ECO:0000313" key="8">
    <source>
        <dbReference type="EMBL" id="OGG03505.1"/>
    </source>
</evidence>
<evidence type="ECO:0000313" key="9">
    <source>
        <dbReference type="Proteomes" id="UP000179129"/>
    </source>
</evidence>